<dbReference type="Gene3D" id="3.40.190.10">
    <property type="entry name" value="Periplasmic binding protein-like II"/>
    <property type="match status" value="1"/>
</dbReference>
<dbReference type="EnsemblBacteria" id="ABL79033">
    <property type="protein sequence ID" value="ABL79033"/>
    <property type="gene ID" value="Tpen_1638"/>
</dbReference>
<dbReference type="Pfam" id="PF00496">
    <property type="entry name" value="SBP_bac_5"/>
    <property type="match status" value="1"/>
</dbReference>
<dbReference type="SUPFAM" id="SSF53850">
    <property type="entry name" value="Periplasmic binding protein-like II"/>
    <property type="match status" value="1"/>
</dbReference>
<dbReference type="eggNOG" id="arCOG01534">
    <property type="taxonomic scope" value="Archaea"/>
</dbReference>
<dbReference type="HOGENOM" id="CLU_017028_7_2_2"/>
<feature type="domain" description="Solute-binding protein family 5" evidence="5">
    <location>
        <begin position="81"/>
        <end position="448"/>
    </location>
</feature>
<accession>A1S0Q3</accession>
<dbReference type="InterPro" id="IPR000914">
    <property type="entry name" value="SBP_5_dom"/>
</dbReference>
<dbReference type="STRING" id="368408.Tpen_1638"/>
<dbReference type="PANTHER" id="PTHR30290:SF10">
    <property type="entry name" value="PERIPLASMIC OLIGOPEPTIDE-BINDING PROTEIN-RELATED"/>
    <property type="match status" value="1"/>
</dbReference>
<evidence type="ECO:0000256" key="4">
    <source>
        <dbReference type="ARBA" id="ARBA00022729"/>
    </source>
</evidence>
<name>A1S0Q3_THEPD</name>
<dbReference type="InterPro" id="IPR030678">
    <property type="entry name" value="Peptide/Ni-bd"/>
</dbReference>
<organism evidence="6 7">
    <name type="scientific">Thermofilum pendens (strain DSM 2475 / Hrk 5)</name>
    <dbReference type="NCBI Taxonomy" id="368408"/>
    <lineage>
        <taxon>Archaea</taxon>
        <taxon>Thermoproteota</taxon>
        <taxon>Thermoprotei</taxon>
        <taxon>Thermofilales</taxon>
        <taxon>Thermofilaceae</taxon>
        <taxon>Thermofilum</taxon>
    </lineage>
</organism>
<reference evidence="7" key="1">
    <citation type="journal article" date="2008" name="J. Bacteriol.">
        <title>Genome sequence of Thermofilum pendens reveals an exceptional loss of biosynthetic pathways without genome reduction.</title>
        <authorList>
            <person name="Anderson I."/>
            <person name="Rodriguez J."/>
            <person name="Susanti D."/>
            <person name="Porat I."/>
            <person name="Reich C."/>
            <person name="Ulrich L.E."/>
            <person name="Elkins J.G."/>
            <person name="Mavromatis K."/>
            <person name="Lykidis A."/>
            <person name="Kim E."/>
            <person name="Thompson L.S."/>
            <person name="Nolan M."/>
            <person name="Land M."/>
            <person name="Copeland A."/>
            <person name="Lapidus A."/>
            <person name="Lucas S."/>
            <person name="Detter C."/>
            <person name="Zhulin I.B."/>
            <person name="Olsen G.J."/>
            <person name="Whitman W."/>
            <person name="Mukhopadhyay B."/>
            <person name="Bristow J."/>
            <person name="Kyrpides N."/>
        </authorList>
    </citation>
    <scope>NUCLEOTIDE SEQUENCE [LARGE SCALE GENOMIC DNA]</scope>
    <source>
        <strain evidence="7">DSM 2475 / Hrk 5</strain>
    </source>
</reference>
<dbReference type="GO" id="GO:0042597">
    <property type="term" value="C:periplasmic space"/>
    <property type="evidence" value="ECO:0007669"/>
    <property type="project" value="UniProtKB-ARBA"/>
</dbReference>
<proteinExistence type="inferred from homology"/>
<dbReference type="EMBL" id="CP000505">
    <property type="protein sequence ID" value="ABL79033.1"/>
    <property type="molecule type" value="Genomic_DNA"/>
</dbReference>
<dbReference type="GeneID" id="4600917"/>
<keyword evidence="4" id="KW-0732">Signal</keyword>
<dbReference type="Gene3D" id="3.90.76.10">
    <property type="entry name" value="Dipeptide-binding Protein, Domain 1"/>
    <property type="match status" value="1"/>
</dbReference>
<dbReference type="GO" id="GO:0015833">
    <property type="term" value="P:peptide transport"/>
    <property type="evidence" value="ECO:0007669"/>
    <property type="project" value="TreeGrafter"/>
</dbReference>
<evidence type="ECO:0000256" key="3">
    <source>
        <dbReference type="ARBA" id="ARBA00022448"/>
    </source>
</evidence>
<dbReference type="GO" id="GO:1904680">
    <property type="term" value="F:peptide transmembrane transporter activity"/>
    <property type="evidence" value="ECO:0007669"/>
    <property type="project" value="TreeGrafter"/>
</dbReference>
<dbReference type="PANTHER" id="PTHR30290">
    <property type="entry name" value="PERIPLASMIC BINDING COMPONENT OF ABC TRANSPORTER"/>
    <property type="match status" value="1"/>
</dbReference>
<evidence type="ECO:0000256" key="2">
    <source>
        <dbReference type="ARBA" id="ARBA00005695"/>
    </source>
</evidence>
<dbReference type="Proteomes" id="UP000000641">
    <property type="component" value="Chromosome"/>
</dbReference>
<comment type="subcellular location">
    <subcellularLocation>
        <location evidence="1">Cell envelope</location>
    </subcellularLocation>
</comment>
<dbReference type="KEGG" id="tpe:Tpen_1638"/>
<keyword evidence="7" id="KW-1185">Reference proteome</keyword>
<dbReference type="CDD" id="cd08519">
    <property type="entry name" value="PBP2_NikA_DppA_OppA_like_20"/>
    <property type="match status" value="1"/>
</dbReference>
<dbReference type="InterPro" id="IPR023765">
    <property type="entry name" value="SBP_5_CS"/>
</dbReference>
<dbReference type="PIRSF" id="PIRSF002741">
    <property type="entry name" value="MppA"/>
    <property type="match status" value="1"/>
</dbReference>
<evidence type="ECO:0000259" key="5">
    <source>
        <dbReference type="Pfam" id="PF00496"/>
    </source>
</evidence>
<dbReference type="AlphaFoldDB" id="A1S0Q3"/>
<evidence type="ECO:0000313" key="6">
    <source>
        <dbReference type="EMBL" id="ABL79033.1"/>
    </source>
</evidence>
<keyword evidence="3" id="KW-0813">Transport</keyword>
<dbReference type="Gene3D" id="3.10.105.10">
    <property type="entry name" value="Dipeptide-binding Protein, Domain 3"/>
    <property type="match status" value="1"/>
</dbReference>
<sequence>MPVPKLGKKAVAVAVVALVAVVAAYVALAPKPPKYKNVIVIGTTDSVQTTLDPCEAYDYLGVNIIQNMGEGLFGYEPGTAKIVNKLAVSYTISPDRKVWEIKIRRDAKFQDGTPLTAQAVVWSWERTIKLNQDPAFLIADLIEKAEAVSDDTIRVYLKQPFEETYVKSLLATWVAFPVNPKTTPMEVVKPPNTVDMIGPYKLASWKPGEYIELVANPNYYGEKPKTERIIIRFYKDAQSLRLAVENGEVDVAFRTLSPADVKDIIAKGQLQVVSGPGIAPIRYLVFNVKKEPFNDKRVRQAIAYLIDRNQIVNTVFMGTFAQPLYSMVPIGFIGHKDSFKERYGDKPNVEAARQLLRQAGFSESNPLKMELWFTPVRYTPAEPDIAAIIKQNLEASGMIKVELKSADWATYRSLFKQEKIAVWLLGWFPDFLDSDNYVRPFYHSGANGWLHVNYKNPVVDELIDKQVLQPTEERIKTLAQIQDIVADDAPIIPLWQEGQFAVAQKNVKGIVLDYSQIFRYYLIYAEVQG</sequence>
<dbReference type="OrthoDB" id="194307at2157"/>
<dbReference type="RefSeq" id="WP_011753298.1">
    <property type="nucleotide sequence ID" value="NC_008698.1"/>
</dbReference>
<dbReference type="GO" id="GO:0043190">
    <property type="term" value="C:ATP-binding cassette (ABC) transporter complex"/>
    <property type="evidence" value="ECO:0007669"/>
    <property type="project" value="InterPro"/>
</dbReference>
<protein>
    <submittedName>
        <fullName evidence="6">Extracellular solute-binding protein, family 5</fullName>
    </submittedName>
</protein>
<evidence type="ECO:0000313" key="7">
    <source>
        <dbReference type="Proteomes" id="UP000000641"/>
    </source>
</evidence>
<gene>
    <name evidence="6" type="ordered locus">Tpen_1638</name>
</gene>
<dbReference type="PROSITE" id="PS01040">
    <property type="entry name" value="SBP_BACTERIAL_5"/>
    <property type="match status" value="1"/>
</dbReference>
<dbReference type="InterPro" id="IPR039424">
    <property type="entry name" value="SBP_5"/>
</dbReference>
<evidence type="ECO:0000256" key="1">
    <source>
        <dbReference type="ARBA" id="ARBA00004196"/>
    </source>
</evidence>
<comment type="similarity">
    <text evidence="2">Belongs to the bacterial solute-binding protein 5 family.</text>
</comment>